<comment type="caution">
    <text evidence="1">The sequence shown here is derived from an EMBL/GenBank/DDBJ whole genome shotgun (WGS) entry which is preliminary data.</text>
</comment>
<dbReference type="AlphaFoldDB" id="A0A0V1NAM4"/>
<organism evidence="1 2">
    <name type="scientific">Trichinella papuae</name>
    <dbReference type="NCBI Taxonomy" id="268474"/>
    <lineage>
        <taxon>Eukaryota</taxon>
        <taxon>Metazoa</taxon>
        <taxon>Ecdysozoa</taxon>
        <taxon>Nematoda</taxon>
        <taxon>Enoplea</taxon>
        <taxon>Dorylaimia</taxon>
        <taxon>Trichinellida</taxon>
        <taxon>Trichinellidae</taxon>
        <taxon>Trichinella</taxon>
    </lineage>
</organism>
<evidence type="ECO:0000313" key="2">
    <source>
        <dbReference type="Proteomes" id="UP000054843"/>
    </source>
</evidence>
<gene>
    <name evidence="1" type="ORF">T10_6775</name>
</gene>
<reference evidence="1 2" key="1">
    <citation type="submission" date="2015-01" db="EMBL/GenBank/DDBJ databases">
        <title>Evolution of Trichinella species and genotypes.</title>
        <authorList>
            <person name="Korhonen P.K."/>
            <person name="Edoardo P."/>
            <person name="Giuseppe L.R."/>
            <person name="Gasser R.B."/>
        </authorList>
    </citation>
    <scope>NUCLEOTIDE SEQUENCE [LARGE SCALE GENOMIC DNA]</scope>
    <source>
        <strain evidence="1">ISS1980</strain>
    </source>
</reference>
<proteinExistence type="predicted"/>
<keyword evidence="2" id="KW-1185">Reference proteome</keyword>
<name>A0A0V1NAM4_9BILA</name>
<sequence>MKNGLLCFVKHACSQFNYTSKLKVIIFELDCFLVHFRHLLVLLCLCIICKATADQGWSNCCFQLQELLQLQLYSVILKL</sequence>
<dbReference type="Proteomes" id="UP000054843">
    <property type="component" value="Unassembled WGS sequence"/>
</dbReference>
<evidence type="ECO:0000313" key="1">
    <source>
        <dbReference type="EMBL" id="KRZ80702.1"/>
    </source>
</evidence>
<dbReference type="EMBL" id="JYDO01000001">
    <property type="protein sequence ID" value="KRZ80702.1"/>
    <property type="molecule type" value="Genomic_DNA"/>
</dbReference>
<protein>
    <submittedName>
        <fullName evidence="1">Uncharacterized protein</fullName>
    </submittedName>
</protein>
<accession>A0A0V1NAM4</accession>